<keyword evidence="1 6" id="KW-0575">Peroxidase</keyword>
<dbReference type="InterPro" id="IPR013766">
    <property type="entry name" value="Thioredoxin_domain"/>
</dbReference>
<evidence type="ECO:0000313" key="7">
    <source>
        <dbReference type="Proteomes" id="UP001500618"/>
    </source>
</evidence>
<organism evidence="6 7">
    <name type="scientific">Fodinicola feengrottensis</name>
    <dbReference type="NCBI Taxonomy" id="435914"/>
    <lineage>
        <taxon>Bacteria</taxon>
        <taxon>Bacillati</taxon>
        <taxon>Actinomycetota</taxon>
        <taxon>Actinomycetes</taxon>
        <taxon>Mycobacteriales</taxon>
        <taxon>Fodinicola</taxon>
    </lineage>
</organism>
<dbReference type="PANTHER" id="PTHR43110:SF1">
    <property type="entry name" value="THIOL PEROXIDASE"/>
    <property type="match status" value="1"/>
</dbReference>
<dbReference type="InterPro" id="IPR036249">
    <property type="entry name" value="Thioredoxin-like_sf"/>
</dbReference>
<evidence type="ECO:0000259" key="5">
    <source>
        <dbReference type="PROSITE" id="PS51352"/>
    </source>
</evidence>
<evidence type="ECO:0000256" key="2">
    <source>
        <dbReference type="ARBA" id="ARBA00022862"/>
    </source>
</evidence>
<dbReference type="PANTHER" id="PTHR43110">
    <property type="entry name" value="THIOL PEROXIDASE"/>
    <property type="match status" value="1"/>
</dbReference>
<dbReference type="SUPFAM" id="SSF52833">
    <property type="entry name" value="Thioredoxin-like"/>
    <property type="match status" value="1"/>
</dbReference>
<gene>
    <name evidence="6" type="primary">tpx</name>
    <name evidence="6" type="ORF">GCM10009765_63080</name>
</gene>
<keyword evidence="3" id="KW-1015">Disulfide bond</keyword>
<name>A0ABN2IHZ3_9ACTN</name>
<evidence type="ECO:0000256" key="4">
    <source>
        <dbReference type="ARBA" id="ARBA00023284"/>
    </source>
</evidence>
<dbReference type="Proteomes" id="UP001500618">
    <property type="component" value="Unassembled WGS sequence"/>
</dbReference>
<dbReference type="InterPro" id="IPR050455">
    <property type="entry name" value="Tpx_Peroxidase_subfamily"/>
</dbReference>
<keyword evidence="4" id="KW-0676">Redox-active center</keyword>
<dbReference type="InterPro" id="IPR013740">
    <property type="entry name" value="Redoxin"/>
</dbReference>
<keyword evidence="2" id="KW-0049">Antioxidant</keyword>
<sequence length="174" mass="19641">MDERTGEAFELDEQLTVVGRKLVVGAPAPAFELDWLASDGAVIPVRLSDSAGAVRLLNVINSIDTPVCSLETRTWDERLFSEDSAIRMSTVSMDLPFALDRWRTETHAGHQFLSAHRDERFGVDYGVLLKQWRLLQRAVFVIDREDRIAYAEYVPDQMREPNYSAAEAVIKSLA</sequence>
<dbReference type="Gene3D" id="3.40.30.10">
    <property type="entry name" value="Glutaredoxin"/>
    <property type="match status" value="1"/>
</dbReference>
<feature type="domain" description="Thioredoxin" evidence="5">
    <location>
        <begin position="22"/>
        <end position="174"/>
    </location>
</feature>
<dbReference type="CDD" id="cd03014">
    <property type="entry name" value="PRX_Atyp2cys"/>
    <property type="match status" value="1"/>
</dbReference>
<evidence type="ECO:0000256" key="3">
    <source>
        <dbReference type="ARBA" id="ARBA00023157"/>
    </source>
</evidence>
<keyword evidence="7" id="KW-1185">Reference proteome</keyword>
<reference evidence="6 7" key="1">
    <citation type="journal article" date="2019" name="Int. J. Syst. Evol. Microbiol.">
        <title>The Global Catalogue of Microorganisms (GCM) 10K type strain sequencing project: providing services to taxonomists for standard genome sequencing and annotation.</title>
        <authorList>
            <consortium name="The Broad Institute Genomics Platform"/>
            <consortium name="The Broad Institute Genome Sequencing Center for Infectious Disease"/>
            <person name="Wu L."/>
            <person name="Ma J."/>
        </authorList>
    </citation>
    <scope>NUCLEOTIDE SEQUENCE [LARGE SCALE GENOMIC DNA]</scope>
    <source>
        <strain evidence="6 7">JCM 14718</strain>
    </source>
</reference>
<evidence type="ECO:0000256" key="1">
    <source>
        <dbReference type="ARBA" id="ARBA00022559"/>
    </source>
</evidence>
<dbReference type="InterPro" id="IPR002065">
    <property type="entry name" value="TPX"/>
</dbReference>
<dbReference type="PROSITE" id="PS51352">
    <property type="entry name" value="THIOREDOXIN_2"/>
    <property type="match status" value="1"/>
</dbReference>
<protein>
    <submittedName>
        <fullName evidence="6">Thiol peroxidase</fullName>
    </submittedName>
</protein>
<dbReference type="EMBL" id="BAAANY010000030">
    <property type="protein sequence ID" value="GAA1705263.1"/>
    <property type="molecule type" value="Genomic_DNA"/>
</dbReference>
<keyword evidence="1 6" id="KW-0560">Oxidoreductase</keyword>
<dbReference type="GO" id="GO:0004601">
    <property type="term" value="F:peroxidase activity"/>
    <property type="evidence" value="ECO:0007669"/>
    <property type="project" value="UniProtKB-KW"/>
</dbReference>
<evidence type="ECO:0000313" key="6">
    <source>
        <dbReference type="EMBL" id="GAA1705263.1"/>
    </source>
</evidence>
<accession>A0ABN2IHZ3</accession>
<proteinExistence type="predicted"/>
<dbReference type="RefSeq" id="WP_163566951.1">
    <property type="nucleotide sequence ID" value="NZ_BAAANY010000030.1"/>
</dbReference>
<comment type="caution">
    <text evidence="6">The sequence shown here is derived from an EMBL/GenBank/DDBJ whole genome shotgun (WGS) entry which is preliminary data.</text>
</comment>
<dbReference type="Pfam" id="PF08534">
    <property type="entry name" value="Redoxin"/>
    <property type="match status" value="1"/>
</dbReference>